<dbReference type="RefSeq" id="WP_048462224.1">
    <property type="nucleotide sequence ID" value="NZ_JBNTQU010000013.1"/>
</dbReference>
<accession>A0A0J6SZE5</accession>
<protein>
    <submittedName>
        <fullName evidence="1">Uncharacterized protein</fullName>
    </submittedName>
</protein>
<proteinExistence type="predicted"/>
<dbReference type="PATRIC" id="fig|270351.6.peg.2279"/>
<evidence type="ECO:0000313" key="2">
    <source>
        <dbReference type="Proteomes" id="UP000035929"/>
    </source>
</evidence>
<organism evidence="1 2">
    <name type="scientific">Methylobacterium aquaticum</name>
    <dbReference type="NCBI Taxonomy" id="270351"/>
    <lineage>
        <taxon>Bacteria</taxon>
        <taxon>Pseudomonadati</taxon>
        <taxon>Pseudomonadota</taxon>
        <taxon>Alphaproteobacteria</taxon>
        <taxon>Hyphomicrobiales</taxon>
        <taxon>Methylobacteriaceae</taxon>
        <taxon>Methylobacterium</taxon>
    </lineage>
</organism>
<comment type="caution">
    <text evidence="1">The sequence shown here is derived from an EMBL/GenBank/DDBJ whole genome shotgun (WGS) entry which is preliminary data.</text>
</comment>
<reference evidence="1 2" key="1">
    <citation type="submission" date="2015-03" db="EMBL/GenBank/DDBJ databases">
        <title>Genome sequencing of Methylobacterium aquaticum DSM16371 type strain.</title>
        <authorList>
            <person name="Chaudhry V."/>
            <person name="Patil P.B."/>
        </authorList>
    </citation>
    <scope>NUCLEOTIDE SEQUENCE [LARGE SCALE GENOMIC DNA]</scope>
    <source>
        <strain evidence="1 2">DSM 16371</strain>
    </source>
</reference>
<dbReference type="Proteomes" id="UP000035929">
    <property type="component" value="Unassembled WGS sequence"/>
</dbReference>
<dbReference type="AlphaFoldDB" id="A0A0J6SZE5"/>
<dbReference type="EMBL" id="LABX01000018">
    <property type="protein sequence ID" value="KMO40555.1"/>
    <property type="molecule type" value="Genomic_DNA"/>
</dbReference>
<name>A0A0J6SZE5_9HYPH</name>
<sequence length="178" mass="18841">MGLFSAFEILAETLVPASVGVPAAINPLVIQGYWVQISLFPGSGPVQFNIIFQETTDFKQGGGPGILQAQYIDENGNVNFYQNFFASTGRGFLGFQIFPGQTKIFGVQAIPGLQTDSAVPQSGTGWRGTVSINPSVANALIATPTHRLLYVNGTDLSKATALDAVVYPVATFAGNLRV</sequence>
<evidence type="ECO:0000313" key="1">
    <source>
        <dbReference type="EMBL" id="KMO40555.1"/>
    </source>
</evidence>
<gene>
    <name evidence="1" type="ORF">VP06_02330</name>
</gene>